<dbReference type="Gene3D" id="4.10.280.10">
    <property type="entry name" value="Helix-loop-helix DNA-binding domain"/>
    <property type="match status" value="1"/>
</dbReference>
<evidence type="ECO:0000259" key="7">
    <source>
        <dbReference type="PROSITE" id="PS50888"/>
    </source>
</evidence>
<feature type="domain" description="BHLH" evidence="7">
    <location>
        <begin position="71"/>
        <end position="123"/>
    </location>
</feature>
<evidence type="ECO:0000256" key="4">
    <source>
        <dbReference type="ARBA" id="ARBA00023163"/>
    </source>
</evidence>
<feature type="compositionally biased region" description="Basic residues" evidence="6">
    <location>
        <begin position="41"/>
        <end position="51"/>
    </location>
</feature>
<dbReference type="Proteomes" id="UP001642487">
    <property type="component" value="Chromosome 10"/>
</dbReference>
<proteinExistence type="predicted"/>
<keyword evidence="9" id="KW-1185">Reference proteome</keyword>
<dbReference type="InterPro" id="IPR036638">
    <property type="entry name" value="HLH_DNA-bd_sf"/>
</dbReference>
<keyword evidence="4" id="KW-0804">Transcription</keyword>
<feature type="region of interest" description="Disordered" evidence="6">
    <location>
        <begin position="29"/>
        <end position="73"/>
    </location>
</feature>
<keyword evidence="2" id="KW-0805">Transcription regulation</keyword>
<organism evidence="8 9">
    <name type="scientific">Citrullus colocynthis</name>
    <name type="common">colocynth</name>
    <dbReference type="NCBI Taxonomy" id="252529"/>
    <lineage>
        <taxon>Eukaryota</taxon>
        <taxon>Viridiplantae</taxon>
        <taxon>Streptophyta</taxon>
        <taxon>Embryophyta</taxon>
        <taxon>Tracheophyta</taxon>
        <taxon>Spermatophyta</taxon>
        <taxon>Magnoliopsida</taxon>
        <taxon>eudicotyledons</taxon>
        <taxon>Gunneridae</taxon>
        <taxon>Pentapetalae</taxon>
        <taxon>rosids</taxon>
        <taxon>fabids</taxon>
        <taxon>Cucurbitales</taxon>
        <taxon>Cucurbitaceae</taxon>
        <taxon>Benincaseae</taxon>
        <taxon>Citrullus</taxon>
    </lineage>
</organism>
<dbReference type="Pfam" id="PF00010">
    <property type="entry name" value="HLH"/>
    <property type="match status" value="1"/>
</dbReference>
<evidence type="ECO:0000313" key="9">
    <source>
        <dbReference type="Proteomes" id="UP001642487"/>
    </source>
</evidence>
<comment type="subcellular location">
    <subcellularLocation>
        <location evidence="1">Nucleus</location>
    </subcellularLocation>
</comment>
<sequence>MEFNVESPFSFDLGDDLFNLPSLPSSSISPPFDNGNLVVSKKQKNGRRRKKTAPDSHNNENGSEVLDEQKKKKLIHRDVERQRRQEMSSLYTTLRSLLPLEYLKDKRSISDHIHQTVNYIQHIQKRIQQLCDKRDELRKLSDGNMDAISTAKTLNSSRRDFVVVKAKKELGIQVVINTATEHKLPVSDFLQALAAEALEILSCNSTKLNERFVHTIECQPIVNDGCYPSIDVSELQHKLTNLEYFPLD</sequence>
<dbReference type="InterPro" id="IPR011598">
    <property type="entry name" value="bHLH_dom"/>
</dbReference>
<keyword evidence="3" id="KW-0238">DNA-binding</keyword>
<dbReference type="CDD" id="cd18914">
    <property type="entry name" value="bHLH_AtORG2_like"/>
    <property type="match status" value="1"/>
</dbReference>
<accession>A0ABP0XSK6</accession>
<evidence type="ECO:0000256" key="2">
    <source>
        <dbReference type="ARBA" id="ARBA00023015"/>
    </source>
</evidence>
<reference evidence="8 9" key="1">
    <citation type="submission" date="2024-03" db="EMBL/GenBank/DDBJ databases">
        <authorList>
            <person name="Gkanogiannis A."/>
            <person name="Becerra Lopez-Lavalle L."/>
        </authorList>
    </citation>
    <scope>NUCLEOTIDE SEQUENCE [LARGE SCALE GENOMIC DNA]</scope>
</reference>
<evidence type="ECO:0000256" key="5">
    <source>
        <dbReference type="ARBA" id="ARBA00023242"/>
    </source>
</evidence>
<keyword evidence="5" id="KW-0539">Nucleus</keyword>
<dbReference type="PANTHER" id="PTHR13935">
    <property type="entry name" value="ACHAETE-SCUTE TRANSCRIPTION FACTOR-RELATED"/>
    <property type="match status" value="1"/>
</dbReference>
<evidence type="ECO:0000256" key="1">
    <source>
        <dbReference type="ARBA" id="ARBA00004123"/>
    </source>
</evidence>
<dbReference type="InterPro" id="IPR015660">
    <property type="entry name" value="MASH1/Ascl1a-like"/>
</dbReference>
<dbReference type="EMBL" id="OZ021744">
    <property type="protein sequence ID" value="CAK9311019.1"/>
    <property type="molecule type" value="Genomic_DNA"/>
</dbReference>
<protein>
    <recommendedName>
        <fullName evidence="7">BHLH domain-containing protein</fullName>
    </recommendedName>
</protein>
<dbReference type="SUPFAM" id="SSF47459">
    <property type="entry name" value="HLH, helix-loop-helix DNA-binding domain"/>
    <property type="match status" value="1"/>
</dbReference>
<dbReference type="PROSITE" id="PS50888">
    <property type="entry name" value="BHLH"/>
    <property type="match status" value="1"/>
</dbReference>
<gene>
    <name evidence="8" type="ORF">CITCOLO1_LOCUS2665</name>
</gene>
<evidence type="ECO:0000313" key="8">
    <source>
        <dbReference type="EMBL" id="CAK9311019.1"/>
    </source>
</evidence>
<evidence type="ECO:0000256" key="3">
    <source>
        <dbReference type="ARBA" id="ARBA00023125"/>
    </source>
</evidence>
<name>A0ABP0XSK6_9ROSI</name>
<dbReference type="SMART" id="SM00353">
    <property type="entry name" value="HLH"/>
    <property type="match status" value="1"/>
</dbReference>
<evidence type="ECO:0000256" key="6">
    <source>
        <dbReference type="SAM" id="MobiDB-lite"/>
    </source>
</evidence>
<dbReference type="PANTHER" id="PTHR13935:SF106">
    <property type="entry name" value="ACHAETE-SCUTE COMPLEX PROTEIN T5-RELATED"/>
    <property type="match status" value="1"/>
</dbReference>